<dbReference type="AlphaFoldDB" id="A0A0M5IQN3"/>
<dbReference type="Proteomes" id="UP000068067">
    <property type="component" value="Chromosome"/>
</dbReference>
<evidence type="ECO:0000313" key="3">
    <source>
        <dbReference type="Proteomes" id="UP000068067"/>
    </source>
</evidence>
<name>A0A0M5IQN3_9CORY</name>
<keyword evidence="1" id="KW-1133">Transmembrane helix</keyword>
<organism evidence="2 3">
    <name type="scientific">Corynebacterium deserti GIMN1.010</name>
    <dbReference type="NCBI Taxonomy" id="931089"/>
    <lineage>
        <taxon>Bacteria</taxon>
        <taxon>Bacillati</taxon>
        <taxon>Actinomycetota</taxon>
        <taxon>Actinomycetes</taxon>
        <taxon>Mycobacteriales</taxon>
        <taxon>Corynebacteriaceae</taxon>
        <taxon>Corynebacterium</taxon>
    </lineage>
</organism>
<protein>
    <recommendedName>
        <fullName evidence="4">Phage holin family protein</fullName>
    </recommendedName>
</protein>
<dbReference type="InterPro" id="IPR007165">
    <property type="entry name" value="Phage_holin_4_2"/>
</dbReference>
<dbReference type="STRING" id="931089.CDES_01225"/>
<keyword evidence="1" id="KW-0472">Membrane</keyword>
<keyword evidence="3" id="KW-1185">Reference proteome</keyword>
<reference evidence="2 3" key="1">
    <citation type="submission" date="2014-08" db="EMBL/GenBank/DDBJ databases">
        <title>Complete genome sequence of Corynebacterium deserti GIMN1.010 (=DSM 45689), isolated from desert sand in western China.</title>
        <authorList>
            <person name="Ruckert C."/>
            <person name="Albersmeier A."/>
            <person name="Kalinowski J."/>
        </authorList>
    </citation>
    <scope>NUCLEOTIDE SEQUENCE [LARGE SCALE GENOMIC DNA]</scope>
    <source>
        <strain evidence="2 3">GIMN1.010</strain>
    </source>
</reference>
<evidence type="ECO:0000256" key="1">
    <source>
        <dbReference type="SAM" id="Phobius"/>
    </source>
</evidence>
<dbReference type="KEGG" id="cdx:CDES_01225"/>
<dbReference type="Pfam" id="PF04020">
    <property type="entry name" value="Phage_holin_4_2"/>
    <property type="match status" value="1"/>
</dbReference>
<keyword evidence="1" id="KW-0812">Transmembrane</keyword>
<dbReference type="PATRIC" id="fig|931089.4.peg.253"/>
<feature type="transmembrane region" description="Helical" evidence="1">
    <location>
        <begin position="44"/>
        <end position="64"/>
    </location>
</feature>
<evidence type="ECO:0000313" key="2">
    <source>
        <dbReference type="EMBL" id="ALC04724.1"/>
    </source>
</evidence>
<accession>A0A0M5IQN3</accession>
<evidence type="ECO:0008006" key="4">
    <source>
        <dbReference type="Google" id="ProtNLM"/>
    </source>
</evidence>
<dbReference type="PANTHER" id="PTHR37309">
    <property type="entry name" value="SLR0284 PROTEIN"/>
    <property type="match status" value="1"/>
</dbReference>
<feature type="transmembrane region" description="Helical" evidence="1">
    <location>
        <begin position="71"/>
        <end position="95"/>
    </location>
</feature>
<dbReference type="RefSeq" id="WP_053543906.1">
    <property type="nucleotide sequence ID" value="NZ_CP009220.1"/>
</dbReference>
<dbReference type="PANTHER" id="PTHR37309:SF1">
    <property type="entry name" value="SLR0284 PROTEIN"/>
    <property type="match status" value="1"/>
</dbReference>
<sequence>MLGSLWRFAVRTAAGAVALWVVIKLIDGISLSLPTTPLYQDGRYDNVLVFLAVAAIIVVLNATVKPVLNVLGLPLTILSLGLFALFINAAIFLLAEWVSNLLALGLSIDSFGAAFVGAIVLTLVNWVLGPIIGLLGAGKD</sequence>
<proteinExistence type="predicted"/>
<dbReference type="OrthoDB" id="9810847at2"/>
<dbReference type="EMBL" id="CP009220">
    <property type="protein sequence ID" value="ALC04724.1"/>
    <property type="molecule type" value="Genomic_DNA"/>
</dbReference>
<feature type="transmembrane region" description="Helical" evidence="1">
    <location>
        <begin position="115"/>
        <end position="137"/>
    </location>
</feature>
<gene>
    <name evidence="2" type="ORF">CDES_01225</name>
</gene>